<dbReference type="GO" id="GO:0031201">
    <property type="term" value="C:SNARE complex"/>
    <property type="evidence" value="ECO:0007669"/>
    <property type="project" value="TreeGrafter"/>
</dbReference>
<dbReference type="PANTHER" id="PTHR19957">
    <property type="entry name" value="SYNTAXIN"/>
    <property type="match status" value="1"/>
</dbReference>
<evidence type="ECO:0000256" key="5">
    <source>
        <dbReference type="ARBA" id="ARBA00022989"/>
    </source>
</evidence>
<feature type="region of interest" description="Disordered" evidence="9">
    <location>
        <begin position="156"/>
        <end position="297"/>
    </location>
</feature>
<dbReference type="Proteomes" id="UP000807716">
    <property type="component" value="Unassembled WGS sequence"/>
</dbReference>
<gene>
    <name evidence="12" type="primary">SED5_1</name>
    <name evidence="12" type="ORF">DFQ27_007513</name>
</gene>
<comment type="subcellular location">
    <subcellularLocation>
        <location evidence="1">Membrane</location>
        <topology evidence="1">Single-pass type IV membrane protein</topology>
    </subcellularLocation>
</comment>
<feature type="compositionally biased region" description="Polar residues" evidence="9">
    <location>
        <begin position="217"/>
        <end position="227"/>
    </location>
</feature>
<evidence type="ECO:0000256" key="4">
    <source>
        <dbReference type="ARBA" id="ARBA00022692"/>
    </source>
</evidence>
<keyword evidence="4 10" id="KW-0812">Transmembrane</keyword>
<dbReference type="GO" id="GO:0000139">
    <property type="term" value="C:Golgi membrane"/>
    <property type="evidence" value="ECO:0007669"/>
    <property type="project" value="TreeGrafter"/>
</dbReference>
<evidence type="ECO:0000313" key="13">
    <source>
        <dbReference type="Proteomes" id="UP000807716"/>
    </source>
</evidence>
<sequence length="402" mass="43763">MDRSAEFKAEVNLLARNQGGMHPRNASNHARQRRHNNKDIVAFLEFSQLARMIGKDISDVHGKLQKLKTCKCYVLSAKPGEPEVAELTHSIKKDLSRLNAQTGSLQQHVRAAAAKGNRSTRQIDEHSGNVVIILQSKLANISMGFKEALEARSASVEASKKRQEQLLTASTGTPHPPSLSPSQSGSSLSSRSSPGPPSGNVAGGPRRPSASPIPHHLQTNPLHQHLQNGGGSHGRSASPFLVPATRASPPAHLLSEDGTSAMYNSSTSTSIHRRKAANYRSSDPNGAGYEDESDASGPASMLYHQQQYAPQDQAQNRSAAIEAVESTLQELGGIFQQLAQMVAEQRETVQRIEANTEDIEVNIGEAQTQLLRYYRNISSDRWMMIKIFLTIIFVFLVVSLVS</sequence>
<feature type="compositionally biased region" description="Polar residues" evidence="9">
    <location>
        <begin position="257"/>
        <end position="270"/>
    </location>
</feature>
<evidence type="ECO:0000256" key="8">
    <source>
        <dbReference type="SAM" id="Coils"/>
    </source>
</evidence>
<dbReference type="OrthoDB" id="421009at2759"/>
<keyword evidence="7 10" id="KW-0472">Membrane</keyword>
<evidence type="ECO:0000256" key="2">
    <source>
        <dbReference type="ARBA" id="ARBA00009063"/>
    </source>
</evidence>
<evidence type="ECO:0000256" key="9">
    <source>
        <dbReference type="SAM" id="MobiDB-lite"/>
    </source>
</evidence>
<keyword evidence="13" id="KW-1185">Reference proteome</keyword>
<dbReference type="CDD" id="cd15844">
    <property type="entry name" value="SNARE_syntaxin5"/>
    <property type="match status" value="1"/>
</dbReference>
<feature type="compositionally biased region" description="Low complexity" evidence="9">
    <location>
        <begin position="180"/>
        <end position="193"/>
    </location>
</feature>
<keyword evidence="5 10" id="KW-1133">Transmembrane helix</keyword>
<dbReference type="GO" id="GO:0048278">
    <property type="term" value="P:vesicle docking"/>
    <property type="evidence" value="ECO:0007669"/>
    <property type="project" value="TreeGrafter"/>
</dbReference>
<dbReference type="Gene3D" id="1.20.58.70">
    <property type="match status" value="1"/>
</dbReference>
<dbReference type="InterPro" id="IPR000727">
    <property type="entry name" value="T_SNARE_dom"/>
</dbReference>
<protein>
    <submittedName>
        <fullName evidence="12">Cis-Golgi t-SNARE syntaxin</fullName>
    </submittedName>
</protein>
<comment type="similarity">
    <text evidence="2">Belongs to the syntaxin family.</text>
</comment>
<evidence type="ECO:0000256" key="7">
    <source>
        <dbReference type="ARBA" id="ARBA00023136"/>
    </source>
</evidence>
<dbReference type="AlphaFoldDB" id="A0A9P6PUR2"/>
<evidence type="ECO:0000256" key="1">
    <source>
        <dbReference type="ARBA" id="ARBA00004211"/>
    </source>
</evidence>
<comment type="caution">
    <text evidence="12">The sequence shown here is derived from an EMBL/GenBank/DDBJ whole genome shotgun (WGS) entry which is preliminary data.</text>
</comment>
<keyword evidence="6 8" id="KW-0175">Coiled coil</keyword>
<dbReference type="PANTHER" id="PTHR19957:SF3">
    <property type="entry name" value="SYNTAXIN-5"/>
    <property type="match status" value="1"/>
</dbReference>
<dbReference type="SUPFAM" id="SSF47661">
    <property type="entry name" value="t-snare proteins"/>
    <property type="match status" value="1"/>
</dbReference>
<feature type="coiled-coil region" evidence="8">
    <location>
        <begin position="335"/>
        <end position="369"/>
    </location>
</feature>
<dbReference type="GO" id="GO:0006886">
    <property type="term" value="P:intracellular protein transport"/>
    <property type="evidence" value="ECO:0007669"/>
    <property type="project" value="TreeGrafter"/>
</dbReference>
<dbReference type="EMBL" id="JAAAJB010000595">
    <property type="protein sequence ID" value="KAG0253266.1"/>
    <property type="molecule type" value="Genomic_DNA"/>
</dbReference>
<dbReference type="GO" id="GO:0005484">
    <property type="term" value="F:SNAP receptor activity"/>
    <property type="evidence" value="ECO:0007669"/>
    <property type="project" value="TreeGrafter"/>
</dbReference>
<dbReference type="GO" id="GO:0006906">
    <property type="term" value="P:vesicle fusion"/>
    <property type="evidence" value="ECO:0007669"/>
    <property type="project" value="TreeGrafter"/>
</dbReference>
<keyword evidence="3" id="KW-0813">Transport</keyword>
<feature type="domain" description="T-SNARE coiled-coil homology" evidence="11">
    <location>
        <begin position="311"/>
        <end position="373"/>
    </location>
</feature>
<dbReference type="InterPro" id="IPR010989">
    <property type="entry name" value="SNARE"/>
</dbReference>
<dbReference type="PROSITE" id="PS50192">
    <property type="entry name" value="T_SNARE"/>
    <property type="match status" value="1"/>
</dbReference>
<evidence type="ECO:0000256" key="6">
    <source>
        <dbReference type="ARBA" id="ARBA00023054"/>
    </source>
</evidence>
<dbReference type="Gene3D" id="1.20.5.110">
    <property type="match status" value="1"/>
</dbReference>
<dbReference type="Pfam" id="PF05739">
    <property type="entry name" value="SNARE"/>
    <property type="match status" value="1"/>
</dbReference>
<proteinExistence type="inferred from homology"/>
<dbReference type="SMART" id="SM00397">
    <property type="entry name" value="t_SNARE"/>
    <property type="match status" value="1"/>
</dbReference>
<feature type="transmembrane region" description="Helical" evidence="10">
    <location>
        <begin position="382"/>
        <end position="401"/>
    </location>
</feature>
<dbReference type="InterPro" id="IPR045242">
    <property type="entry name" value="Syntaxin"/>
</dbReference>
<dbReference type="GO" id="GO:0006888">
    <property type="term" value="P:endoplasmic reticulum to Golgi vesicle-mediated transport"/>
    <property type="evidence" value="ECO:0007669"/>
    <property type="project" value="TreeGrafter"/>
</dbReference>
<reference evidence="12" key="1">
    <citation type="journal article" date="2020" name="Fungal Divers.">
        <title>Resolving the Mortierellaceae phylogeny through synthesis of multi-gene phylogenetics and phylogenomics.</title>
        <authorList>
            <person name="Vandepol N."/>
            <person name="Liber J."/>
            <person name="Desiro A."/>
            <person name="Na H."/>
            <person name="Kennedy M."/>
            <person name="Barry K."/>
            <person name="Grigoriev I.V."/>
            <person name="Miller A.N."/>
            <person name="O'Donnell K."/>
            <person name="Stajich J.E."/>
            <person name="Bonito G."/>
        </authorList>
    </citation>
    <scope>NUCLEOTIDE SEQUENCE</scope>
    <source>
        <strain evidence="12">BC1065</strain>
    </source>
</reference>
<accession>A0A9P6PUR2</accession>
<evidence type="ECO:0000313" key="12">
    <source>
        <dbReference type="EMBL" id="KAG0253266.1"/>
    </source>
</evidence>
<name>A0A9P6PUR2_9FUNG</name>
<evidence type="ECO:0000256" key="10">
    <source>
        <dbReference type="SAM" id="Phobius"/>
    </source>
</evidence>
<evidence type="ECO:0000259" key="11">
    <source>
        <dbReference type="PROSITE" id="PS50192"/>
    </source>
</evidence>
<dbReference type="GO" id="GO:0000149">
    <property type="term" value="F:SNARE binding"/>
    <property type="evidence" value="ECO:0007669"/>
    <property type="project" value="TreeGrafter"/>
</dbReference>
<organism evidence="12 13">
    <name type="scientific">Actinomortierella ambigua</name>
    <dbReference type="NCBI Taxonomy" id="1343610"/>
    <lineage>
        <taxon>Eukaryota</taxon>
        <taxon>Fungi</taxon>
        <taxon>Fungi incertae sedis</taxon>
        <taxon>Mucoromycota</taxon>
        <taxon>Mortierellomycotina</taxon>
        <taxon>Mortierellomycetes</taxon>
        <taxon>Mortierellales</taxon>
        <taxon>Mortierellaceae</taxon>
        <taxon>Actinomortierella</taxon>
    </lineage>
</organism>
<evidence type="ECO:0000256" key="3">
    <source>
        <dbReference type="ARBA" id="ARBA00022448"/>
    </source>
</evidence>